<dbReference type="PROSITE" id="PS01124">
    <property type="entry name" value="HTH_ARAC_FAMILY_2"/>
    <property type="match status" value="1"/>
</dbReference>
<reference evidence="7" key="1">
    <citation type="journal article" date="2019" name="Int. J. Syst. Evol. Microbiol.">
        <title>The Global Catalogue of Microorganisms (GCM) 10K type strain sequencing project: providing services to taxonomists for standard genome sequencing and annotation.</title>
        <authorList>
            <consortium name="The Broad Institute Genomics Platform"/>
            <consortium name="The Broad Institute Genome Sequencing Center for Infectious Disease"/>
            <person name="Wu L."/>
            <person name="Ma J."/>
        </authorList>
    </citation>
    <scope>NUCLEOTIDE SEQUENCE [LARGE SCALE GENOMIC DNA]</scope>
    <source>
        <strain evidence="7">KCTC 3950</strain>
    </source>
</reference>
<proteinExistence type="predicted"/>
<dbReference type="InterPro" id="IPR020449">
    <property type="entry name" value="Tscrpt_reg_AraC-type_HTH"/>
</dbReference>
<gene>
    <name evidence="6" type="ORF">ACFSUF_21620</name>
</gene>
<keyword evidence="2" id="KW-0238">DNA-binding</keyword>
<evidence type="ECO:0000259" key="5">
    <source>
        <dbReference type="PROSITE" id="PS01124"/>
    </source>
</evidence>
<protein>
    <submittedName>
        <fullName evidence="6">Helix-turn-helix domain-containing protein</fullName>
    </submittedName>
</protein>
<dbReference type="Proteomes" id="UP001597541">
    <property type="component" value="Unassembled WGS sequence"/>
</dbReference>
<evidence type="ECO:0000313" key="6">
    <source>
        <dbReference type="EMBL" id="MFD2615020.1"/>
    </source>
</evidence>
<evidence type="ECO:0000256" key="2">
    <source>
        <dbReference type="ARBA" id="ARBA00023125"/>
    </source>
</evidence>
<feature type="domain" description="HTH araC/xylS-type" evidence="5">
    <location>
        <begin position="170"/>
        <end position="268"/>
    </location>
</feature>
<comment type="caution">
    <text evidence="6">The sequence shown here is derived from an EMBL/GenBank/DDBJ whole genome shotgun (WGS) entry which is preliminary data.</text>
</comment>
<dbReference type="PROSITE" id="PS00041">
    <property type="entry name" value="HTH_ARAC_FAMILY_1"/>
    <property type="match status" value="1"/>
</dbReference>
<evidence type="ECO:0000256" key="3">
    <source>
        <dbReference type="ARBA" id="ARBA00023159"/>
    </source>
</evidence>
<keyword evidence="7" id="KW-1185">Reference proteome</keyword>
<keyword evidence="1" id="KW-0805">Transcription regulation</keyword>
<dbReference type="EMBL" id="JBHUME010000015">
    <property type="protein sequence ID" value="MFD2615020.1"/>
    <property type="molecule type" value="Genomic_DNA"/>
</dbReference>
<dbReference type="InterPro" id="IPR037923">
    <property type="entry name" value="HTH-like"/>
</dbReference>
<evidence type="ECO:0000313" key="7">
    <source>
        <dbReference type="Proteomes" id="UP001597541"/>
    </source>
</evidence>
<dbReference type="InterPro" id="IPR018062">
    <property type="entry name" value="HTH_AraC-typ_CS"/>
</dbReference>
<dbReference type="SUPFAM" id="SSF46689">
    <property type="entry name" value="Homeodomain-like"/>
    <property type="match status" value="2"/>
</dbReference>
<dbReference type="InterPro" id="IPR050204">
    <property type="entry name" value="AraC_XylS_family_regulators"/>
</dbReference>
<dbReference type="InterPro" id="IPR009057">
    <property type="entry name" value="Homeodomain-like_sf"/>
</dbReference>
<dbReference type="SMART" id="SM00342">
    <property type="entry name" value="HTH_ARAC"/>
    <property type="match status" value="1"/>
</dbReference>
<keyword evidence="3" id="KW-0010">Activator</keyword>
<dbReference type="InterPro" id="IPR018060">
    <property type="entry name" value="HTH_AraC"/>
</dbReference>
<organism evidence="6 7">
    <name type="scientific">Paenibacillus gansuensis</name>
    <dbReference type="NCBI Taxonomy" id="306542"/>
    <lineage>
        <taxon>Bacteria</taxon>
        <taxon>Bacillati</taxon>
        <taxon>Bacillota</taxon>
        <taxon>Bacilli</taxon>
        <taxon>Bacillales</taxon>
        <taxon>Paenibacillaceae</taxon>
        <taxon>Paenibacillus</taxon>
    </lineage>
</organism>
<dbReference type="PANTHER" id="PTHR46796">
    <property type="entry name" value="HTH-TYPE TRANSCRIPTIONAL ACTIVATOR RHAS-RELATED"/>
    <property type="match status" value="1"/>
</dbReference>
<dbReference type="Gene3D" id="1.10.10.60">
    <property type="entry name" value="Homeodomain-like"/>
    <property type="match status" value="1"/>
</dbReference>
<sequence length="289" mass="32805">MNTNEAVQANLQVNAYMINKGIYDTLQLDQIIYPNWIISHVKEGRVLVSSSGEQHIVEAGGVMIHPPFVPFSEYSDRPGLHEWMSVSLYTRYHLDLFQLYPVKPVLTLKDPEGYSRVFQHLLNAWEQGGAFREITISGCILQLASQILEEWDRSGQETRSRASSPQSRFFPAIQYMAEHLADKVSREQLAAAVHLNANYFDKAFCDVYGVTPMQMLRQMRMNKARSMLEADGVTLTDIAAQCGLCDASYFSRQFVKHLGVTPGTYKKRVESARRQIIGENGMYQANLTL</sequence>
<dbReference type="Pfam" id="PF12833">
    <property type="entry name" value="HTH_18"/>
    <property type="match status" value="1"/>
</dbReference>
<evidence type="ECO:0000256" key="1">
    <source>
        <dbReference type="ARBA" id="ARBA00023015"/>
    </source>
</evidence>
<accession>A0ABW5PKL1</accession>
<name>A0ABW5PKL1_9BACL</name>
<dbReference type="PRINTS" id="PR00032">
    <property type="entry name" value="HTHARAC"/>
</dbReference>
<evidence type="ECO:0000256" key="4">
    <source>
        <dbReference type="ARBA" id="ARBA00023163"/>
    </source>
</evidence>
<dbReference type="RefSeq" id="WP_377606491.1">
    <property type="nucleotide sequence ID" value="NZ_JBHUME010000015.1"/>
</dbReference>
<keyword evidence="4" id="KW-0804">Transcription</keyword>
<dbReference type="SUPFAM" id="SSF51215">
    <property type="entry name" value="Regulatory protein AraC"/>
    <property type="match status" value="1"/>
</dbReference>